<dbReference type="OrthoDB" id="9772485at2"/>
<dbReference type="Gene3D" id="3.40.50.2000">
    <property type="entry name" value="Glycogen Phosphorylase B"/>
    <property type="match status" value="2"/>
</dbReference>
<feature type="domain" description="DUF3492" evidence="1">
    <location>
        <begin position="1"/>
        <end position="257"/>
    </location>
</feature>
<evidence type="ECO:0000259" key="1">
    <source>
        <dbReference type="Pfam" id="PF11997"/>
    </source>
</evidence>
<organism evidence="2 3">
    <name type="scientific">Herbinix luporum</name>
    <dbReference type="NCBI Taxonomy" id="1679721"/>
    <lineage>
        <taxon>Bacteria</taxon>
        <taxon>Bacillati</taxon>
        <taxon>Bacillota</taxon>
        <taxon>Clostridia</taxon>
        <taxon>Lachnospirales</taxon>
        <taxon>Lachnospiraceae</taxon>
        <taxon>Herbinix</taxon>
    </lineage>
</organism>
<accession>A0A0K8J5L3</accession>
<reference evidence="3" key="1">
    <citation type="submission" date="2015-09" db="EMBL/GenBank/DDBJ databases">
        <authorList>
            <person name="Wibberg D."/>
        </authorList>
    </citation>
    <scope>NUCLEOTIDE SEQUENCE [LARGE SCALE GENOMIC DNA]</scope>
    <source>
        <strain evidence="3">SD1D</strain>
    </source>
</reference>
<proteinExistence type="predicted"/>
<dbReference type="SUPFAM" id="SSF53756">
    <property type="entry name" value="UDP-Glycosyltransferase/glycogen phosphorylase"/>
    <property type="match status" value="1"/>
</dbReference>
<dbReference type="Pfam" id="PF11997">
    <property type="entry name" value="DUF3492"/>
    <property type="match status" value="1"/>
</dbReference>
<dbReference type="KEGG" id="hsd:SD1D_1209"/>
<dbReference type="PANTHER" id="PTHR12526:SF608">
    <property type="entry name" value="PELF"/>
    <property type="match status" value="1"/>
</dbReference>
<dbReference type="InterPro" id="IPR047691">
    <property type="entry name" value="PelF-like"/>
</dbReference>
<dbReference type="PANTHER" id="PTHR12526">
    <property type="entry name" value="GLYCOSYLTRANSFERASE"/>
    <property type="match status" value="1"/>
</dbReference>
<protein>
    <recommendedName>
        <fullName evidence="1">DUF3492 domain-containing protein</fullName>
    </recommendedName>
</protein>
<dbReference type="EMBL" id="LN879430">
    <property type="protein sequence ID" value="CUH92755.1"/>
    <property type="molecule type" value="Genomic_DNA"/>
</dbReference>
<dbReference type="RefSeq" id="WP_058258095.1">
    <property type="nucleotide sequence ID" value="NZ_JANWKB010000008.1"/>
</dbReference>
<gene>
    <name evidence="2" type="ORF">SD1D_1209</name>
</gene>
<keyword evidence="3" id="KW-1185">Reference proteome</keyword>
<dbReference type="Pfam" id="PF13692">
    <property type="entry name" value="Glyco_trans_1_4"/>
    <property type="match status" value="1"/>
</dbReference>
<dbReference type="AlphaFoldDB" id="A0A0K8J5L3"/>
<evidence type="ECO:0000313" key="3">
    <source>
        <dbReference type="Proteomes" id="UP000196053"/>
    </source>
</evidence>
<dbReference type="Proteomes" id="UP000196053">
    <property type="component" value="Chromosome I"/>
</dbReference>
<evidence type="ECO:0000313" key="2">
    <source>
        <dbReference type="EMBL" id="CUH92755.1"/>
    </source>
</evidence>
<sequence length="482" mass="55419">MKVCIIAEGCYPYVIGGVSSWIDNLIKLFPDIEFNLLTIIADRSISGKFKYEIPKNLTEIDEVYLQDVESIKRTCKNKIHLSKRELEALKSLIIGEKVDWVRVFSIFNRKNISVNNLLMSKEFLDITKEYYTLKYVNITFSDFLWTLRSIYLPLFFALKTSPKKADIYHCVSTGYAGIIGCKALSIYPDAKLLISEHGIYTREREEEIIKAKWVQNIYKTIWIDQFRKMSKGAYYFADLVTSLFEDARSLQLELGCPLSKAIITPNGIDTNLFKDIPIKDPNDPYINLGAIVRVTPIKDIKTMINAFYFAHKKMAKLKLWIMGPLDEDSEYVEECYELIRKLKAENIIFTGKINTQDYIGKMDIMLLTSISEGQPLTILEGFAAKKPSIATNVGNCYGLIYGENDPFGAAGIVVPVMNISEITNAILKLVSNPKLIKQMGENGYNRLMYKYRNVYMEENYRRIYRTLGNFSHTDYTKKEFVS</sequence>
<dbReference type="NCBIfam" id="NF038011">
    <property type="entry name" value="PelF"/>
    <property type="match status" value="1"/>
</dbReference>
<dbReference type="InterPro" id="IPR022622">
    <property type="entry name" value="DUF3492"/>
</dbReference>
<name>A0A0K8J5L3_9FIRM</name>